<keyword evidence="4" id="KW-1185">Reference proteome</keyword>
<dbReference type="Proteomes" id="UP000325577">
    <property type="component" value="Linkage Group LG1"/>
</dbReference>
<evidence type="ECO:0000313" key="3">
    <source>
        <dbReference type="EMBL" id="KAA8547477.1"/>
    </source>
</evidence>
<dbReference type="AlphaFoldDB" id="A0A5J5C0N0"/>
<dbReference type="GO" id="GO:0009507">
    <property type="term" value="C:chloroplast"/>
    <property type="evidence" value="ECO:0007669"/>
    <property type="project" value="TreeGrafter"/>
</dbReference>
<proteinExistence type="predicted"/>
<dbReference type="EMBL" id="CM018032">
    <property type="protein sequence ID" value="KAA8547477.1"/>
    <property type="molecule type" value="Genomic_DNA"/>
</dbReference>
<feature type="compositionally biased region" description="Low complexity" evidence="1">
    <location>
        <begin position="34"/>
        <end position="47"/>
    </location>
</feature>
<feature type="compositionally biased region" description="Polar residues" evidence="1">
    <location>
        <begin position="14"/>
        <end position="29"/>
    </location>
</feature>
<keyword evidence="2" id="KW-0812">Transmembrane</keyword>
<protein>
    <submittedName>
        <fullName evidence="3">Uncharacterized protein</fullName>
    </submittedName>
</protein>
<organism evidence="3 4">
    <name type="scientific">Nyssa sinensis</name>
    <dbReference type="NCBI Taxonomy" id="561372"/>
    <lineage>
        <taxon>Eukaryota</taxon>
        <taxon>Viridiplantae</taxon>
        <taxon>Streptophyta</taxon>
        <taxon>Embryophyta</taxon>
        <taxon>Tracheophyta</taxon>
        <taxon>Spermatophyta</taxon>
        <taxon>Magnoliopsida</taxon>
        <taxon>eudicotyledons</taxon>
        <taxon>Gunneridae</taxon>
        <taxon>Pentapetalae</taxon>
        <taxon>asterids</taxon>
        <taxon>Cornales</taxon>
        <taxon>Nyssaceae</taxon>
        <taxon>Nyssa</taxon>
    </lineage>
</organism>
<dbReference type="PANTHER" id="PTHR36347">
    <property type="entry name" value="EXPRESSED PROTEIN"/>
    <property type="match status" value="1"/>
</dbReference>
<feature type="region of interest" description="Disordered" evidence="1">
    <location>
        <begin position="1"/>
        <end position="102"/>
    </location>
</feature>
<accession>A0A5J5C0N0</accession>
<keyword evidence="2" id="KW-0472">Membrane</keyword>
<gene>
    <name evidence="3" type="ORF">F0562_003659</name>
</gene>
<reference evidence="3 4" key="1">
    <citation type="submission" date="2019-09" db="EMBL/GenBank/DDBJ databases">
        <title>A chromosome-level genome assembly of the Chinese tupelo Nyssa sinensis.</title>
        <authorList>
            <person name="Yang X."/>
            <person name="Kang M."/>
            <person name="Yang Y."/>
            <person name="Xiong H."/>
            <person name="Wang M."/>
            <person name="Zhang Z."/>
            <person name="Wang Z."/>
            <person name="Wu H."/>
            <person name="Ma T."/>
            <person name="Liu J."/>
            <person name="Xi Z."/>
        </authorList>
    </citation>
    <scope>NUCLEOTIDE SEQUENCE [LARGE SCALE GENOMIC DNA]</scope>
    <source>
        <strain evidence="3">J267</strain>
        <tissue evidence="3">Leaf</tissue>
    </source>
</reference>
<sequence length="168" mass="18686">MDSYKPGSGPMTGQPAQYRQIFHTTQTRHLQPLKIGSIKSSNSSNDGENASPTVPPVTPPSTVEIRFRRGSRRRLRQQQQQQQDGVTNGLPNKAEASPPKNWEDMTLTEKAIELYVGEKGILFWLNKLSYASIFVVIGAWILFRFVGPALNLYQLDAPPASPTAMFKG</sequence>
<evidence type="ECO:0000313" key="4">
    <source>
        <dbReference type="Proteomes" id="UP000325577"/>
    </source>
</evidence>
<keyword evidence="2" id="KW-1133">Transmembrane helix</keyword>
<evidence type="ECO:0000256" key="1">
    <source>
        <dbReference type="SAM" id="MobiDB-lite"/>
    </source>
</evidence>
<feature type="transmembrane region" description="Helical" evidence="2">
    <location>
        <begin position="128"/>
        <end position="146"/>
    </location>
</feature>
<evidence type="ECO:0000256" key="2">
    <source>
        <dbReference type="SAM" id="Phobius"/>
    </source>
</evidence>
<dbReference type="PANTHER" id="PTHR36347:SF1">
    <property type="entry name" value="EXPRESSED PROTEIN"/>
    <property type="match status" value="1"/>
</dbReference>
<name>A0A5J5C0N0_9ASTE</name>
<dbReference type="OrthoDB" id="1925898at2759"/>